<feature type="domain" description="DUF6697" evidence="2">
    <location>
        <begin position="130"/>
        <end position="330"/>
    </location>
</feature>
<organism evidence="3 4">
    <name type="scientific">Dendrothele bispora (strain CBS 962.96)</name>
    <dbReference type="NCBI Taxonomy" id="1314807"/>
    <lineage>
        <taxon>Eukaryota</taxon>
        <taxon>Fungi</taxon>
        <taxon>Dikarya</taxon>
        <taxon>Basidiomycota</taxon>
        <taxon>Agaricomycotina</taxon>
        <taxon>Agaricomycetes</taxon>
        <taxon>Agaricomycetidae</taxon>
        <taxon>Agaricales</taxon>
        <taxon>Agaricales incertae sedis</taxon>
        <taxon>Dendrothele</taxon>
    </lineage>
</organism>
<protein>
    <recommendedName>
        <fullName evidence="2">DUF6697 domain-containing protein</fullName>
    </recommendedName>
</protein>
<feature type="region of interest" description="Disordered" evidence="1">
    <location>
        <begin position="335"/>
        <end position="408"/>
    </location>
</feature>
<dbReference type="EMBL" id="ML179379">
    <property type="protein sequence ID" value="THU89180.1"/>
    <property type="molecule type" value="Genomic_DNA"/>
</dbReference>
<feature type="compositionally biased region" description="Acidic residues" evidence="1">
    <location>
        <begin position="394"/>
        <end position="408"/>
    </location>
</feature>
<keyword evidence="4" id="KW-1185">Reference proteome</keyword>
<feature type="compositionally biased region" description="Basic residues" evidence="1">
    <location>
        <begin position="341"/>
        <end position="350"/>
    </location>
</feature>
<name>A0A4S8LJS1_DENBC</name>
<accession>A0A4S8LJS1</accession>
<sequence length="408" mass="47600">MAPRIKTEVDENDLFRPILLTTVPKAERTEPEIEEINGHVITDSTYCERPPRRRQVLESVIVRRIDKILQEERRMKDIGRRFDTFKNSKTKLTKKEEEMRLSDHILYERLKNVQLDLFPIDLDVTTLNTTITRDFMSNRYGGSSVSCFPTISEEKFRQHGYNDFMYLSMKYHPHAPQVPGAPGLFFQPGTASQRNTDDSELNENKIYRVFTRLSSGIWLKVGLYEFGTSEPLSVEEWTRKDMKTMRDIWSHKISTMAWGRGMRCSIRVRSQLGREATQEEYKEALGGDKKFLDVNPQEVSNAFLLGEEIFSVYTMRCVGYDIEFQKTIAHQFTNWAPPPRAPKKPKNATRVKKEEDDESKYGTDTVTQKRSSRIKQKTESSKYKSSKKRKVVEVEDDEEEEAESEDEV</sequence>
<dbReference type="Pfam" id="PF20411">
    <property type="entry name" value="DUF6697"/>
    <property type="match status" value="1"/>
</dbReference>
<evidence type="ECO:0000256" key="1">
    <source>
        <dbReference type="SAM" id="MobiDB-lite"/>
    </source>
</evidence>
<proteinExistence type="predicted"/>
<evidence type="ECO:0000313" key="4">
    <source>
        <dbReference type="Proteomes" id="UP000297245"/>
    </source>
</evidence>
<gene>
    <name evidence="3" type="ORF">K435DRAFT_729402</name>
</gene>
<dbReference type="InterPro" id="IPR046520">
    <property type="entry name" value="DUF6697"/>
</dbReference>
<evidence type="ECO:0000313" key="3">
    <source>
        <dbReference type="EMBL" id="THU89180.1"/>
    </source>
</evidence>
<dbReference type="Proteomes" id="UP000297245">
    <property type="component" value="Unassembled WGS sequence"/>
</dbReference>
<dbReference type="OrthoDB" id="3176940at2759"/>
<reference evidence="3 4" key="1">
    <citation type="journal article" date="2019" name="Nat. Ecol. Evol.">
        <title>Megaphylogeny resolves global patterns of mushroom evolution.</title>
        <authorList>
            <person name="Varga T."/>
            <person name="Krizsan K."/>
            <person name="Foldi C."/>
            <person name="Dima B."/>
            <person name="Sanchez-Garcia M."/>
            <person name="Sanchez-Ramirez S."/>
            <person name="Szollosi G.J."/>
            <person name="Szarkandi J.G."/>
            <person name="Papp V."/>
            <person name="Albert L."/>
            <person name="Andreopoulos W."/>
            <person name="Angelini C."/>
            <person name="Antonin V."/>
            <person name="Barry K.W."/>
            <person name="Bougher N.L."/>
            <person name="Buchanan P."/>
            <person name="Buyck B."/>
            <person name="Bense V."/>
            <person name="Catcheside P."/>
            <person name="Chovatia M."/>
            <person name="Cooper J."/>
            <person name="Damon W."/>
            <person name="Desjardin D."/>
            <person name="Finy P."/>
            <person name="Geml J."/>
            <person name="Haridas S."/>
            <person name="Hughes K."/>
            <person name="Justo A."/>
            <person name="Karasinski D."/>
            <person name="Kautmanova I."/>
            <person name="Kiss B."/>
            <person name="Kocsube S."/>
            <person name="Kotiranta H."/>
            <person name="LaButti K.M."/>
            <person name="Lechner B.E."/>
            <person name="Liimatainen K."/>
            <person name="Lipzen A."/>
            <person name="Lukacs Z."/>
            <person name="Mihaltcheva S."/>
            <person name="Morgado L.N."/>
            <person name="Niskanen T."/>
            <person name="Noordeloos M.E."/>
            <person name="Ohm R.A."/>
            <person name="Ortiz-Santana B."/>
            <person name="Ovrebo C."/>
            <person name="Racz N."/>
            <person name="Riley R."/>
            <person name="Savchenko A."/>
            <person name="Shiryaev A."/>
            <person name="Soop K."/>
            <person name="Spirin V."/>
            <person name="Szebenyi C."/>
            <person name="Tomsovsky M."/>
            <person name="Tulloss R.E."/>
            <person name="Uehling J."/>
            <person name="Grigoriev I.V."/>
            <person name="Vagvolgyi C."/>
            <person name="Papp T."/>
            <person name="Martin F.M."/>
            <person name="Miettinen O."/>
            <person name="Hibbett D.S."/>
            <person name="Nagy L.G."/>
        </authorList>
    </citation>
    <scope>NUCLEOTIDE SEQUENCE [LARGE SCALE GENOMIC DNA]</scope>
    <source>
        <strain evidence="3 4">CBS 962.96</strain>
    </source>
</reference>
<evidence type="ECO:0000259" key="2">
    <source>
        <dbReference type="Pfam" id="PF20411"/>
    </source>
</evidence>
<dbReference type="AlphaFoldDB" id="A0A4S8LJS1"/>